<dbReference type="PhylomeDB" id="B6Q6T7"/>
<evidence type="ECO:0000313" key="7">
    <source>
        <dbReference type="EMBL" id="EEA26619.1"/>
    </source>
</evidence>
<evidence type="ECO:0000256" key="1">
    <source>
        <dbReference type="ARBA" id="ARBA00007447"/>
    </source>
</evidence>
<dbReference type="VEuPathDB" id="FungiDB:PMAA_015430"/>
<feature type="signal peptide" evidence="5">
    <location>
        <begin position="1"/>
        <end position="19"/>
    </location>
</feature>
<evidence type="ECO:0000256" key="2">
    <source>
        <dbReference type="ARBA" id="ARBA00022750"/>
    </source>
</evidence>
<dbReference type="GO" id="GO:0004190">
    <property type="term" value="F:aspartic-type endopeptidase activity"/>
    <property type="evidence" value="ECO:0007669"/>
    <property type="project" value="UniProtKB-KW"/>
</dbReference>
<dbReference type="InterPro" id="IPR001461">
    <property type="entry name" value="Aspartic_peptidase_A1"/>
</dbReference>
<dbReference type="EMBL" id="DS995899">
    <property type="protein sequence ID" value="EEA26619.1"/>
    <property type="molecule type" value="Genomic_DNA"/>
</dbReference>
<protein>
    <submittedName>
        <fullName evidence="7">Aspergillopepsin A, putative</fullName>
    </submittedName>
</protein>
<dbReference type="Gene3D" id="2.40.70.10">
    <property type="entry name" value="Acid Proteases"/>
    <property type="match status" value="2"/>
</dbReference>
<keyword evidence="2 4" id="KW-0064">Aspartyl protease</keyword>
<evidence type="ECO:0000256" key="3">
    <source>
        <dbReference type="ARBA" id="ARBA00022801"/>
    </source>
</evidence>
<proteinExistence type="inferred from homology"/>
<feature type="domain" description="Peptidase A1" evidence="6">
    <location>
        <begin position="64"/>
        <end position="372"/>
    </location>
</feature>
<sequence>MVNCKTIISALVLLVLATASPFPTNTSFSIRQVAVKAPYNIALATRSDWTDSAIAAPFKHDIVYLTPIKVGTSNLQVVLDTASGNLWTYTAETPYVESHATYNPASGRLMKDYYWKSINGRGVVFQGRVYRDTVCIGQHLTYHDQAVQVVDVVEPITQALNPNRPYDGIFGLAFSTLNTIYPIKQQTFFDNIKSRLNAPLFAAYLKHEAPGMFDFGWIDPKKFKGPLVWTNVDASRGLWNISVDGYSIDGDSSSSIPFYAAIDTGTSLILLPESIIQAYYKKITGSYKYYATGGYYFPCTMTTIIPDFRVNIGEHTAVVPGEFMVYYRNTTHCYGSLQPSPRPDVNYLGAAFIKSQYIIFHHHPAGPRIGIATQA</sequence>
<dbReference type="PROSITE" id="PS00141">
    <property type="entry name" value="ASP_PROTEASE"/>
    <property type="match status" value="1"/>
</dbReference>
<gene>
    <name evidence="7" type="ORF">PMAA_015430</name>
</gene>
<dbReference type="PANTHER" id="PTHR47966:SF2">
    <property type="entry name" value="ASPERGILLOPEPSIN-1-RELATED"/>
    <property type="match status" value="1"/>
</dbReference>
<dbReference type="InterPro" id="IPR021109">
    <property type="entry name" value="Peptidase_aspartic_dom_sf"/>
</dbReference>
<dbReference type="InterPro" id="IPR033121">
    <property type="entry name" value="PEPTIDASE_A1"/>
</dbReference>
<dbReference type="HOGENOM" id="CLU_013253_0_1_1"/>
<keyword evidence="3 4" id="KW-0378">Hydrolase</keyword>
<dbReference type="PANTHER" id="PTHR47966">
    <property type="entry name" value="BETA-SITE APP-CLEAVING ENZYME, ISOFORM A-RELATED"/>
    <property type="match status" value="1"/>
</dbReference>
<keyword evidence="4" id="KW-0645">Protease</keyword>
<evidence type="ECO:0000256" key="5">
    <source>
        <dbReference type="SAM" id="SignalP"/>
    </source>
</evidence>
<dbReference type="AlphaFoldDB" id="B6Q6T7"/>
<dbReference type="PRINTS" id="PR00792">
    <property type="entry name" value="PEPSIN"/>
</dbReference>
<dbReference type="PROSITE" id="PS51767">
    <property type="entry name" value="PEPTIDASE_A1"/>
    <property type="match status" value="1"/>
</dbReference>
<dbReference type="InterPro" id="IPR001969">
    <property type="entry name" value="Aspartic_peptidase_AS"/>
</dbReference>
<dbReference type="SUPFAM" id="SSF50630">
    <property type="entry name" value="Acid proteases"/>
    <property type="match status" value="1"/>
</dbReference>
<evidence type="ECO:0000259" key="6">
    <source>
        <dbReference type="PROSITE" id="PS51767"/>
    </source>
</evidence>
<accession>B6Q6T7</accession>
<comment type="similarity">
    <text evidence="1 4">Belongs to the peptidase A1 family.</text>
</comment>
<reference evidence="8" key="1">
    <citation type="journal article" date="2015" name="Genome Announc.">
        <title>Genome sequence of the AIDS-associated pathogen Penicillium marneffei (ATCC18224) and its near taxonomic relative Talaromyces stipitatus (ATCC10500).</title>
        <authorList>
            <person name="Nierman W.C."/>
            <person name="Fedorova-Abrams N.D."/>
            <person name="Andrianopoulos A."/>
        </authorList>
    </citation>
    <scope>NUCLEOTIDE SEQUENCE [LARGE SCALE GENOMIC DNA]</scope>
    <source>
        <strain evidence="8">ATCC 18224 / CBS 334.59 / QM 7333</strain>
    </source>
</reference>
<keyword evidence="8" id="KW-1185">Reference proteome</keyword>
<name>B6Q6T7_TALMQ</name>
<dbReference type="Proteomes" id="UP000001294">
    <property type="component" value="Unassembled WGS sequence"/>
</dbReference>
<feature type="chain" id="PRO_5002845426" evidence="5">
    <location>
        <begin position="20"/>
        <end position="375"/>
    </location>
</feature>
<dbReference type="Pfam" id="PF00026">
    <property type="entry name" value="Asp"/>
    <property type="match status" value="1"/>
</dbReference>
<organism evidence="7 8">
    <name type="scientific">Talaromyces marneffei (strain ATCC 18224 / CBS 334.59 / QM 7333)</name>
    <name type="common">Penicillium marneffei</name>
    <dbReference type="NCBI Taxonomy" id="441960"/>
    <lineage>
        <taxon>Eukaryota</taxon>
        <taxon>Fungi</taxon>
        <taxon>Dikarya</taxon>
        <taxon>Ascomycota</taxon>
        <taxon>Pezizomycotina</taxon>
        <taxon>Eurotiomycetes</taxon>
        <taxon>Eurotiomycetidae</taxon>
        <taxon>Eurotiales</taxon>
        <taxon>Trichocomaceae</taxon>
        <taxon>Talaromyces</taxon>
        <taxon>Talaromyces sect. Talaromyces</taxon>
    </lineage>
</organism>
<keyword evidence="5" id="KW-0732">Signal</keyword>
<evidence type="ECO:0000256" key="4">
    <source>
        <dbReference type="RuleBase" id="RU000454"/>
    </source>
</evidence>
<evidence type="ECO:0000313" key="8">
    <source>
        <dbReference type="Proteomes" id="UP000001294"/>
    </source>
</evidence>
<dbReference type="GO" id="GO:0006508">
    <property type="term" value="P:proteolysis"/>
    <property type="evidence" value="ECO:0007669"/>
    <property type="project" value="UniProtKB-KW"/>
</dbReference>